<gene>
    <name evidence="7" type="ORF">CDAUBV1_LOCUS14798</name>
</gene>
<keyword evidence="1" id="KW-0479">Metal-binding</keyword>
<dbReference type="Proteomes" id="UP001497525">
    <property type="component" value="Unassembled WGS sequence"/>
</dbReference>
<feature type="region of interest" description="Disordered" evidence="5">
    <location>
        <begin position="140"/>
        <end position="191"/>
    </location>
</feature>
<name>A0AAV2TTC9_CALDB</name>
<dbReference type="PROSITE" id="PS00028">
    <property type="entry name" value="ZINC_FINGER_C2H2_1"/>
    <property type="match status" value="1"/>
</dbReference>
<protein>
    <recommendedName>
        <fullName evidence="6">C2H2-type domain-containing protein</fullName>
    </recommendedName>
</protein>
<evidence type="ECO:0000313" key="8">
    <source>
        <dbReference type="Proteomes" id="UP001497525"/>
    </source>
</evidence>
<keyword evidence="3" id="KW-0863">Zinc-finger</keyword>
<feature type="compositionally biased region" description="Polar residues" evidence="5">
    <location>
        <begin position="148"/>
        <end position="171"/>
    </location>
</feature>
<feature type="region of interest" description="Disordered" evidence="5">
    <location>
        <begin position="45"/>
        <end position="77"/>
    </location>
</feature>
<evidence type="ECO:0000313" key="7">
    <source>
        <dbReference type="EMBL" id="CAL5139682.1"/>
    </source>
</evidence>
<organism evidence="7 8">
    <name type="scientific">Calicophoron daubneyi</name>
    <name type="common">Rumen fluke</name>
    <name type="synonym">Paramphistomum daubneyi</name>
    <dbReference type="NCBI Taxonomy" id="300641"/>
    <lineage>
        <taxon>Eukaryota</taxon>
        <taxon>Metazoa</taxon>
        <taxon>Spiralia</taxon>
        <taxon>Lophotrochozoa</taxon>
        <taxon>Platyhelminthes</taxon>
        <taxon>Trematoda</taxon>
        <taxon>Digenea</taxon>
        <taxon>Plagiorchiida</taxon>
        <taxon>Pronocephalata</taxon>
        <taxon>Paramphistomoidea</taxon>
        <taxon>Paramphistomidae</taxon>
        <taxon>Calicophoron</taxon>
    </lineage>
</organism>
<feature type="region of interest" description="Disordered" evidence="5">
    <location>
        <begin position="235"/>
        <end position="272"/>
    </location>
</feature>
<dbReference type="EMBL" id="CAXLJL010000623">
    <property type="protein sequence ID" value="CAL5139682.1"/>
    <property type="molecule type" value="Genomic_DNA"/>
</dbReference>
<evidence type="ECO:0000259" key="6">
    <source>
        <dbReference type="PROSITE" id="PS00028"/>
    </source>
</evidence>
<reference evidence="7" key="1">
    <citation type="submission" date="2024-06" db="EMBL/GenBank/DDBJ databases">
        <authorList>
            <person name="Liu X."/>
            <person name="Lenzi L."/>
            <person name="Haldenby T S."/>
            <person name="Uol C."/>
        </authorList>
    </citation>
    <scope>NUCLEOTIDE SEQUENCE</scope>
</reference>
<evidence type="ECO:0000256" key="1">
    <source>
        <dbReference type="ARBA" id="ARBA00022723"/>
    </source>
</evidence>
<keyword evidence="2" id="KW-0677">Repeat</keyword>
<feature type="domain" description="C2H2-type" evidence="6">
    <location>
        <begin position="884"/>
        <end position="905"/>
    </location>
</feature>
<feature type="compositionally biased region" description="Low complexity" evidence="5">
    <location>
        <begin position="172"/>
        <end position="189"/>
    </location>
</feature>
<evidence type="ECO:0000256" key="4">
    <source>
        <dbReference type="ARBA" id="ARBA00022833"/>
    </source>
</evidence>
<evidence type="ECO:0000256" key="2">
    <source>
        <dbReference type="ARBA" id="ARBA00022737"/>
    </source>
</evidence>
<evidence type="ECO:0000256" key="3">
    <source>
        <dbReference type="ARBA" id="ARBA00022771"/>
    </source>
</evidence>
<dbReference type="SMART" id="SM00355">
    <property type="entry name" value="ZnF_C2H2"/>
    <property type="match status" value="7"/>
</dbReference>
<proteinExistence type="predicted"/>
<dbReference type="InterPro" id="IPR013087">
    <property type="entry name" value="Znf_C2H2_type"/>
</dbReference>
<evidence type="ECO:0000256" key="5">
    <source>
        <dbReference type="SAM" id="MobiDB-lite"/>
    </source>
</evidence>
<feature type="region of interest" description="Disordered" evidence="5">
    <location>
        <begin position="1"/>
        <end position="26"/>
    </location>
</feature>
<accession>A0AAV2TTC9</accession>
<comment type="caution">
    <text evidence="7">The sequence shown here is derived from an EMBL/GenBank/DDBJ whole genome shotgun (WGS) entry which is preliminary data.</text>
</comment>
<sequence length="1237" mass="137156">MEAVKSDPDKRGFRLLAPKLPLGREQAPDDLASVSSLVSHFAQGLRPLLPKTNRRKSPLPRTRSPPTQTRKHIAPKHDPKNSVLISFAAYDQCVPCISQSRRFRRVAYANSLMSQKNITVPSNRGLRMYNILPRSRLVNDASHPEVPDTNSDVTASMTASSSLNPVDTTVQDLSDGGASSSSDFTSDSSVQNTASDFHAKTHEFVRRLPLRPSCELLVRVGRGLVRSQYERMKDRSCVAEGNSGDEAESPVPKRKRSENGKTSDQRASPDESLLSAPVVSHLEWRKKEIVQRWCHVRAMCSTRMCPYTATSIFALHRHLEQGHQRMVSCLDEMKLSVVTPKYQGGKSTRCRIPSFKPSKVRLDDHFLVPVVTDVTQSVSPTPSCPVCNHCDYSWMVIMKHMNRVHPFVSFGPIQKPVYINCAVCGQCIRIDTTLNIPSRLNTAEHGLMHPACFPKPDSHRNASWAAYDAHALTCLMLFPNIRSRILVPVILADLLYRSLDRMLSPSEIWRTEDLALRCSLAVSSLYGELVEGVTGDVSVENLKPPNSVTRSQPEQAIKNICKPTKSRMDLVDALQPCTQSIPKAPQGEELRENRKRLIQPFNPSCSKSATTTTHSVPPVIAPKMNFRLILPPANSTNLNPGKFVLAPSSALRTPQTILPAVVTPSVVIPPNPQMVSQNALFSIQQNILPQTHPPALQVISSQSLSSIGRTDIELPRSPPVALSTTASVPISRSPAKSVVSIDLTRDHTSYTSPPKTIVTENPSSSLDSKRDALQAHRLSGKMKRSNPVISSMCVLCELHVPTAPLERRRHLVTVHRVQLGAAPTFHCLHCGQLFWTSEECTCHQVVSCESCSSFNICKSTYYLHWVLCHQLNLFKLLRDRPLSCKLCDFKCTSIQIFTTHLREQHYSVIPLDLLRKFGQLYFTPLELDSCPFVRSTELIPLYTMTTNKRKPLANVRALPPPIVSYDPDDLRRQIFMCSVCNAQFISVTYCDLHMVQAGHQYFCPLCPYSSDRAATLCAHHTSVHLNEIQGASGPSEKGFKIFRVDSFDINKVSKTVIPLPNSVSSPSLPPSSNPPADANILHTVAPMSQFHACDKCPVFCLTMEDLDTHRQTAHSCSPISTTVVRSSNSTPPVCASDHSQQTKGIIENTATSIQSNPRPGDTTPSRSVVVSCPAVADTLITSRSVNEVTVPRNPRDQLLSSPIKIKTEPIEDEFFCPLCEFRSTTRSEIMQHVVDAH</sequence>
<feature type="compositionally biased region" description="Basic and acidic residues" evidence="5">
    <location>
        <begin position="1"/>
        <end position="12"/>
    </location>
</feature>
<dbReference type="GO" id="GO:0005634">
    <property type="term" value="C:nucleus"/>
    <property type="evidence" value="ECO:0007669"/>
    <property type="project" value="TreeGrafter"/>
</dbReference>
<dbReference type="AlphaFoldDB" id="A0AAV2TTC9"/>
<dbReference type="PANTHER" id="PTHR24409:SF295">
    <property type="entry name" value="AZ2-RELATED"/>
    <property type="match status" value="1"/>
</dbReference>
<keyword evidence="4" id="KW-0862">Zinc</keyword>
<dbReference type="PANTHER" id="PTHR24409">
    <property type="entry name" value="ZINC FINGER PROTEIN 142"/>
    <property type="match status" value="1"/>
</dbReference>
<feature type="compositionally biased region" description="Basic and acidic residues" evidence="5">
    <location>
        <begin position="257"/>
        <end position="269"/>
    </location>
</feature>
<dbReference type="GO" id="GO:0008270">
    <property type="term" value="F:zinc ion binding"/>
    <property type="evidence" value="ECO:0007669"/>
    <property type="project" value="UniProtKB-KW"/>
</dbReference>
<dbReference type="GO" id="GO:0000977">
    <property type="term" value="F:RNA polymerase II transcription regulatory region sequence-specific DNA binding"/>
    <property type="evidence" value="ECO:0007669"/>
    <property type="project" value="TreeGrafter"/>
</dbReference>
<dbReference type="GO" id="GO:0000981">
    <property type="term" value="F:DNA-binding transcription factor activity, RNA polymerase II-specific"/>
    <property type="evidence" value="ECO:0007669"/>
    <property type="project" value="TreeGrafter"/>
</dbReference>